<organism evidence="9 10">
    <name type="scientific">Flavobacterium subsaxonicum WB 4.1-42 = DSM 21790</name>
    <dbReference type="NCBI Taxonomy" id="1121898"/>
    <lineage>
        <taxon>Bacteria</taxon>
        <taxon>Pseudomonadati</taxon>
        <taxon>Bacteroidota</taxon>
        <taxon>Flavobacteriia</taxon>
        <taxon>Flavobacteriales</taxon>
        <taxon>Flavobacteriaceae</taxon>
        <taxon>Flavobacterium</taxon>
    </lineage>
</organism>
<dbReference type="InterPro" id="IPR050639">
    <property type="entry name" value="SSR_resolvase"/>
</dbReference>
<evidence type="ECO:0000256" key="4">
    <source>
        <dbReference type="PIRSR" id="PIRSR606118-50"/>
    </source>
</evidence>
<sequence>MRVADLYIRVSTEEQADKGYSQRNQEEMLRRYCENNDITINNVLIEDHSAKSFIRPEWTRYLTILKQPKNRSELVLFTKWDRFSRNAGDAYQMINHLRKVGVEPQAIEQPLDFDIPENKIMLALYLATPEVENDRRALNVFHGMRRAKKEGRALGIAPIGYKNRITEDGKKYFGILEPQATYIQWVFDELAKGVKPADQIRKEVNRMGLKCGSSVFWTMVRNPIYCGLVFVPAYKDEEERFVNGTHEPIISEELFYDVQDVLDGKKRKVKSKAKNEVEENFPLRGFLQCPNCGGMLTGSSSKGKSRYYSYYHCQPGCKFRHRAEEANELFERELRKFIPHPAIKELYKVIVGKLFADYSRPENDERRRIADEIDRLSEKMSKARNLLLTDVIDANDYKVLKEETEISIKKAESKLNTIGNKKFSQPQVEKLMDKAITTLSRLDTHYGNMVLSKKRELIGSIFPEKIVFDGKEYRTPRLNEAARLIYMINNDLYSTKNRKGHKSAYLSGQVESPGIEPGSKQGSKELSTRLVPDWVFDNAQGQERPHIT</sequence>
<dbReference type="GO" id="GO:0015074">
    <property type="term" value="P:DNA integration"/>
    <property type="evidence" value="ECO:0007669"/>
    <property type="project" value="UniProtKB-KW"/>
</dbReference>
<evidence type="ECO:0000256" key="5">
    <source>
        <dbReference type="PROSITE-ProRule" id="PRU10137"/>
    </source>
</evidence>
<reference evidence="9 10" key="1">
    <citation type="submission" date="2013-09" db="EMBL/GenBank/DDBJ databases">
        <authorList>
            <person name="Zeng Z."/>
            <person name="Chen C."/>
        </authorList>
    </citation>
    <scope>NUCLEOTIDE SEQUENCE [LARGE SCALE GENOMIC DNA]</scope>
    <source>
        <strain evidence="9 10">WB 4.1-42</strain>
    </source>
</reference>
<accession>A0A0A2MQT2</accession>
<dbReference type="InterPro" id="IPR006119">
    <property type="entry name" value="Resolv_N"/>
</dbReference>
<feature type="domain" description="Recombinase" evidence="8">
    <location>
        <begin position="158"/>
        <end position="268"/>
    </location>
</feature>
<dbReference type="CDD" id="cd00338">
    <property type="entry name" value="Ser_Recombinase"/>
    <property type="match status" value="1"/>
</dbReference>
<dbReference type="AlphaFoldDB" id="A0A0A2MQT2"/>
<dbReference type="PROSITE" id="PS00397">
    <property type="entry name" value="RECOMBINASES_1"/>
    <property type="match status" value="1"/>
</dbReference>
<gene>
    <name evidence="9" type="ORF">Q766_02730</name>
</gene>
<evidence type="ECO:0000259" key="8">
    <source>
        <dbReference type="PROSITE" id="PS51737"/>
    </source>
</evidence>
<dbReference type="InterPro" id="IPR011109">
    <property type="entry name" value="DNA_bind_recombinase_dom"/>
</dbReference>
<dbReference type="SUPFAM" id="SSF53041">
    <property type="entry name" value="Resolvase-like"/>
    <property type="match status" value="1"/>
</dbReference>
<evidence type="ECO:0000256" key="1">
    <source>
        <dbReference type="ARBA" id="ARBA00022908"/>
    </source>
</evidence>
<dbReference type="Pfam" id="PF00239">
    <property type="entry name" value="Resolvase"/>
    <property type="match status" value="1"/>
</dbReference>
<evidence type="ECO:0000313" key="9">
    <source>
        <dbReference type="EMBL" id="KGO95042.1"/>
    </source>
</evidence>
<protein>
    <submittedName>
        <fullName evidence="9">Resolvase</fullName>
    </submittedName>
</protein>
<keyword evidence="6" id="KW-0175">Coiled coil</keyword>
<keyword evidence="1" id="KW-0229">DNA integration</keyword>
<proteinExistence type="predicted"/>
<dbReference type="PROSITE" id="PS51736">
    <property type="entry name" value="RECOMBINASES_3"/>
    <property type="match status" value="1"/>
</dbReference>
<dbReference type="InterPro" id="IPR036162">
    <property type="entry name" value="Resolvase-like_N_sf"/>
</dbReference>
<evidence type="ECO:0000313" key="10">
    <source>
        <dbReference type="Proteomes" id="UP000030111"/>
    </source>
</evidence>
<feature type="coiled-coil region" evidence="6">
    <location>
        <begin position="366"/>
        <end position="421"/>
    </location>
</feature>
<dbReference type="Gene3D" id="3.90.1750.20">
    <property type="entry name" value="Putative Large Serine Recombinase, Chain B, Domain 2"/>
    <property type="match status" value="1"/>
</dbReference>
<keyword evidence="2" id="KW-0238">DNA-binding</keyword>
<dbReference type="Pfam" id="PF07508">
    <property type="entry name" value="Recombinase"/>
    <property type="match status" value="1"/>
</dbReference>
<evidence type="ECO:0000256" key="6">
    <source>
        <dbReference type="SAM" id="Coils"/>
    </source>
</evidence>
<comment type="caution">
    <text evidence="9">The sequence shown here is derived from an EMBL/GenBank/DDBJ whole genome shotgun (WGS) entry which is preliminary data.</text>
</comment>
<evidence type="ECO:0000256" key="3">
    <source>
        <dbReference type="ARBA" id="ARBA00023172"/>
    </source>
</evidence>
<evidence type="ECO:0000259" key="7">
    <source>
        <dbReference type="PROSITE" id="PS51736"/>
    </source>
</evidence>
<feature type="domain" description="Resolvase/invertase-type recombinase catalytic" evidence="7">
    <location>
        <begin position="3"/>
        <end position="151"/>
    </location>
</feature>
<dbReference type="GO" id="GO:0003677">
    <property type="term" value="F:DNA binding"/>
    <property type="evidence" value="ECO:0007669"/>
    <property type="project" value="UniProtKB-KW"/>
</dbReference>
<dbReference type="EMBL" id="JRLY01000001">
    <property type="protein sequence ID" value="KGO95042.1"/>
    <property type="molecule type" value="Genomic_DNA"/>
</dbReference>
<dbReference type="InterPro" id="IPR038109">
    <property type="entry name" value="DNA_bind_recomb_sf"/>
</dbReference>
<feature type="active site" description="O-(5'-phospho-DNA)-serine intermediate" evidence="4 5">
    <location>
        <position position="11"/>
    </location>
</feature>
<keyword evidence="3" id="KW-0233">DNA recombination</keyword>
<dbReference type="PANTHER" id="PTHR30461">
    <property type="entry name" value="DNA-INVERTASE FROM LAMBDOID PROPHAGE"/>
    <property type="match status" value="1"/>
</dbReference>
<dbReference type="STRING" id="1121898.GCA_000422725_01018"/>
<dbReference type="GO" id="GO:0000150">
    <property type="term" value="F:DNA strand exchange activity"/>
    <property type="evidence" value="ECO:0007669"/>
    <property type="project" value="InterPro"/>
</dbReference>
<evidence type="ECO:0000256" key="2">
    <source>
        <dbReference type="ARBA" id="ARBA00023125"/>
    </source>
</evidence>
<dbReference type="Proteomes" id="UP000030111">
    <property type="component" value="Unassembled WGS sequence"/>
</dbReference>
<dbReference type="eggNOG" id="COG1961">
    <property type="taxonomic scope" value="Bacteria"/>
</dbReference>
<dbReference type="InterPro" id="IPR006118">
    <property type="entry name" value="Recombinase_CS"/>
</dbReference>
<name>A0A0A2MQT2_9FLAO</name>
<keyword evidence="10" id="KW-1185">Reference proteome</keyword>
<dbReference type="PANTHER" id="PTHR30461:SF23">
    <property type="entry name" value="DNA RECOMBINASE-RELATED"/>
    <property type="match status" value="1"/>
</dbReference>
<dbReference type="SMART" id="SM00857">
    <property type="entry name" value="Resolvase"/>
    <property type="match status" value="1"/>
</dbReference>
<dbReference type="PROSITE" id="PS51737">
    <property type="entry name" value="RECOMBINASE_DNA_BIND"/>
    <property type="match status" value="1"/>
</dbReference>
<dbReference type="Gene3D" id="3.40.50.1390">
    <property type="entry name" value="Resolvase, N-terminal catalytic domain"/>
    <property type="match status" value="1"/>
</dbReference>